<dbReference type="PANTHER" id="PTHR47481">
    <property type="match status" value="1"/>
</dbReference>
<dbReference type="PANTHER" id="PTHR47481:SF22">
    <property type="entry name" value="RETROTRANSPOSON GAG DOMAIN-CONTAINING PROTEIN"/>
    <property type="match status" value="1"/>
</dbReference>
<evidence type="ECO:0000313" key="1">
    <source>
        <dbReference type="EMBL" id="CAN75301.1"/>
    </source>
</evidence>
<proteinExistence type="predicted"/>
<organism evidence="1">
    <name type="scientific">Vitis vinifera</name>
    <name type="common">Grape</name>
    <dbReference type="NCBI Taxonomy" id="29760"/>
    <lineage>
        <taxon>Eukaryota</taxon>
        <taxon>Viridiplantae</taxon>
        <taxon>Streptophyta</taxon>
        <taxon>Embryophyta</taxon>
        <taxon>Tracheophyta</taxon>
        <taxon>Spermatophyta</taxon>
        <taxon>Magnoliopsida</taxon>
        <taxon>eudicotyledons</taxon>
        <taxon>Gunneridae</taxon>
        <taxon>Pentapetalae</taxon>
        <taxon>rosids</taxon>
        <taxon>Vitales</taxon>
        <taxon>Vitaceae</taxon>
        <taxon>Viteae</taxon>
        <taxon>Vitis</taxon>
    </lineage>
</organism>
<sequence>MKMFVDYLGTVGYLIIDEDLMLHVLADLGSEYDLAVVNLTFRIVLAIWQEAQVLLLNQESCIDQMNDITTLDLSNASANYVFNKKLGSNNGQNTIERGRGPRLNKFRGVGHIALRCYCCFDHHFHAPQNNQASTLIATPELVSDQSWYDDSGATNHVIAELGNLLMKSNYHGEDKLVVDNADNKVFVDFHSNVYLVKDKENHQVLLQGKLEDGLYKLHIYETKNHTKPTANSSMNTLVNRIIGLNLVE</sequence>
<name>A5C4R2_VITVI</name>
<gene>
    <name evidence="1" type="ORF">VITISV_008678</name>
</gene>
<dbReference type="EMBL" id="AM482270">
    <property type="protein sequence ID" value="CAN75301.1"/>
    <property type="molecule type" value="Genomic_DNA"/>
</dbReference>
<accession>A5C4R2</accession>
<reference evidence="1" key="1">
    <citation type="journal article" date="2007" name="PLoS ONE">
        <title>The first genome sequence of an elite grapevine cultivar (Pinot noir Vitis vinifera L.): coping with a highly heterozygous genome.</title>
        <authorList>
            <person name="Velasco R."/>
            <person name="Zharkikh A."/>
            <person name="Troggio M."/>
            <person name="Cartwright D.A."/>
            <person name="Cestaro A."/>
            <person name="Pruss D."/>
            <person name="Pindo M."/>
            <person name="FitzGerald L.M."/>
            <person name="Vezzulli S."/>
            <person name="Reid J."/>
            <person name="Malacarne G."/>
            <person name="Iliev D."/>
            <person name="Coppola G."/>
            <person name="Wardell B."/>
            <person name="Micheletti D."/>
            <person name="Macalma T."/>
            <person name="Facci M."/>
            <person name="Mitchell J.T."/>
            <person name="Perazzolli M."/>
            <person name="Eldredge G."/>
            <person name="Gatto P."/>
            <person name="Oyzerski R."/>
            <person name="Moretto M."/>
            <person name="Gutin N."/>
            <person name="Stefanini M."/>
            <person name="Chen Y."/>
            <person name="Segala C."/>
            <person name="Davenport C."/>
            <person name="Dematte L."/>
            <person name="Mraz A."/>
            <person name="Battilana J."/>
            <person name="Stormo K."/>
            <person name="Costa F."/>
            <person name="Tao Q."/>
            <person name="Si-Ammour A."/>
            <person name="Harkins T."/>
            <person name="Lackey A."/>
            <person name="Perbost C."/>
            <person name="Taillon B."/>
            <person name="Stella A."/>
            <person name="Solovyev V."/>
            <person name="Fawcett J.A."/>
            <person name="Sterck L."/>
            <person name="Vandepoele K."/>
            <person name="Grando S.M."/>
            <person name="Toppo S."/>
            <person name="Moser C."/>
            <person name="Lanchbury J."/>
            <person name="Bogden R."/>
            <person name="Skolnick M."/>
            <person name="Sgaramella V."/>
            <person name="Bhatnagar S.K."/>
            <person name="Fontana P."/>
            <person name="Gutin A."/>
            <person name="Van de Peer Y."/>
            <person name="Salamini F."/>
            <person name="Viola R."/>
        </authorList>
    </citation>
    <scope>NUCLEOTIDE SEQUENCE</scope>
</reference>
<evidence type="ECO:0008006" key="2">
    <source>
        <dbReference type="Google" id="ProtNLM"/>
    </source>
</evidence>
<protein>
    <recommendedName>
        <fullName evidence="2">Retrovirus-related Pol polyprotein from transposon TNT 1-94</fullName>
    </recommendedName>
</protein>
<dbReference type="AlphaFoldDB" id="A5C4R2"/>